<evidence type="ECO:0000259" key="2">
    <source>
        <dbReference type="PROSITE" id="PS50217"/>
    </source>
</evidence>
<feature type="compositionally biased region" description="Polar residues" evidence="1">
    <location>
        <begin position="443"/>
        <end position="453"/>
    </location>
</feature>
<gene>
    <name evidence="3" type="ORF">V9T40_014107</name>
</gene>
<feature type="domain" description="BZIP" evidence="2">
    <location>
        <begin position="506"/>
        <end position="569"/>
    </location>
</feature>
<dbReference type="EMBL" id="JBBCAQ010000033">
    <property type="protein sequence ID" value="KAK7582662.1"/>
    <property type="molecule type" value="Genomic_DNA"/>
</dbReference>
<dbReference type="GO" id="GO:0003700">
    <property type="term" value="F:DNA-binding transcription factor activity"/>
    <property type="evidence" value="ECO:0007669"/>
    <property type="project" value="InterPro"/>
</dbReference>
<protein>
    <recommendedName>
        <fullName evidence="2">BZIP domain-containing protein</fullName>
    </recommendedName>
</protein>
<evidence type="ECO:0000313" key="4">
    <source>
        <dbReference type="Proteomes" id="UP001367676"/>
    </source>
</evidence>
<feature type="region of interest" description="Disordered" evidence="1">
    <location>
        <begin position="224"/>
        <end position="269"/>
    </location>
</feature>
<comment type="caution">
    <text evidence="3">The sequence shown here is derived from an EMBL/GenBank/DDBJ whole genome shotgun (WGS) entry which is preliminary data.</text>
</comment>
<feature type="compositionally biased region" description="Pro residues" evidence="1">
    <location>
        <begin position="229"/>
        <end position="242"/>
    </location>
</feature>
<dbReference type="InterPro" id="IPR046347">
    <property type="entry name" value="bZIP_sf"/>
</dbReference>
<dbReference type="Proteomes" id="UP001367676">
    <property type="component" value="Unassembled WGS sequence"/>
</dbReference>
<dbReference type="InterPro" id="IPR004827">
    <property type="entry name" value="bZIP"/>
</dbReference>
<sequence length="574" mass="63441">MQNSSTPARTCSTREPSWAEDFIDLSEFCQPSTIPIRMEDCADECITSPVNSAVRNHGFDNGLDVNDGLDPSLEETLWYMPSPNTIQEELCDPITDWLSATKETMNSSNNNINNNDNLLPSLRTEISYNLNDMFLSPRLASVPNTTSLYDGKSTIFSPDDSRTPLLKPDTTFFHSNSDAATTTASLDSHHQHCSGSTVALSGSLLSDSLKTHTIVRLPPADLLFKEKQSPPPPQPPPPPPLPSISALAPASATSPTSATTSLSTTEQQQSSSLCNTSSLFQLRTQQLPSHNQFLDCKAEMSSLDGSQITVNANESFPRGMPSPSITQTPADNSSHESEPAVHQLPSLSACTPTEMRGTARSKLEMTSCQPTTNVLNPLVNKNAEFDLVSYVFEDNKASVSFEFSNLSSNSQDDEQMVAEMRTPAVVTNALAVTIKSEPKDESSSSVTNDSGVTKSLYHHQMKRKLKDEEDDDDDVSVSGSVSSNAKFKRSRRLSNCSSEDLTQLESEKYRELRNKNNEASRRSRANRKNREVEMREHAFKLDAENRRLKFKAEEMEKLVKRLRNCLMQLVLKRG</sequence>
<feature type="compositionally biased region" description="Basic and acidic residues" evidence="1">
    <location>
        <begin position="505"/>
        <end position="521"/>
    </location>
</feature>
<evidence type="ECO:0000313" key="3">
    <source>
        <dbReference type="EMBL" id="KAK7582662.1"/>
    </source>
</evidence>
<dbReference type="GO" id="GO:0005634">
    <property type="term" value="C:nucleus"/>
    <property type="evidence" value="ECO:0007669"/>
    <property type="project" value="UniProtKB-ARBA"/>
</dbReference>
<dbReference type="CDD" id="cd14813">
    <property type="entry name" value="bZIP_BmCbz-like"/>
    <property type="match status" value="1"/>
</dbReference>
<reference evidence="3 4" key="1">
    <citation type="submission" date="2024-03" db="EMBL/GenBank/DDBJ databases">
        <title>Adaptation during the transition from Ophiocordyceps entomopathogen to insect associate is accompanied by gene loss and intensified selection.</title>
        <authorList>
            <person name="Ward C.M."/>
            <person name="Onetto C.A."/>
            <person name="Borneman A.R."/>
        </authorList>
    </citation>
    <scope>NUCLEOTIDE SEQUENCE [LARGE SCALE GENOMIC DNA]</scope>
    <source>
        <strain evidence="3">AWRI1</strain>
        <tissue evidence="3">Single Adult Female</tissue>
    </source>
</reference>
<accession>A0AAN9TE27</accession>
<feature type="region of interest" description="Disordered" evidence="1">
    <location>
        <begin position="315"/>
        <end position="338"/>
    </location>
</feature>
<dbReference type="Gene3D" id="1.20.5.170">
    <property type="match status" value="1"/>
</dbReference>
<name>A0AAN9TE27_9HEMI</name>
<dbReference type="SUPFAM" id="SSF57959">
    <property type="entry name" value="Leucine zipper domain"/>
    <property type="match status" value="1"/>
</dbReference>
<feature type="region of interest" description="Disordered" evidence="1">
    <location>
        <begin position="436"/>
        <end position="531"/>
    </location>
</feature>
<keyword evidence="4" id="KW-1185">Reference proteome</keyword>
<organism evidence="3 4">
    <name type="scientific">Parthenolecanium corni</name>
    <dbReference type="NCBI Taxonomy" id="536013"/>
    <lineage>
        <taxon>Eukaryota</taxon>
        <taxon>Metazoa</taxon>
        <taxon>Ecdysozoa</taxon>
        <taxon>Arthropoda</taxon>
        <taxon>Hexapoda</taxon>
        <taxon>Insecta</taxon>
        <taxon>Pterygota</taxon>
        <taxon>Neoptera</taxon>
        <taxon>Paraneoptera</taxon>
        <taxon>Hemiptera</taxon>
        <taxon>Sternorrhyncha</taxon>
        <taxon>Coccoidea</taxon>
        <taxon>Coccidae</taxon>
        <taxon>Parthenolecanium</taxon>
    </lineage>
</organism>
<proteinExistence type="predicted"/>
<feature type="compositionally biased region" description="Low complexity" evidence="1">
    <location>
        <begin position="243"/>
        <end position="269"/>
    </location>
</feature>
<feature type="compositionally biased region" description="Polar residues" evidence="1">
    <location>
        <begin position="323"/>
        <end position="332"/>
    </location>
</feature>
<feature type="compositionally biased region" description="Polar residues" evidence="1">
    <location>
        <begin position="493"/>
        <end position="504"/>
    </location>
</feature>
<dbReference type="AlphaFoldDB" id="A0AAN9TE27"/>
<dbReference type="PROSITE" id="PS50217">
    <property type="entry name" value="BZIP"/>
    <property type="match status" value="1"/>
</dbReference>
<evidence type="ECO:0000256" key="1">
    <source>
        <dbReference type="SAM" id="MobiDB-lite"/>
    </source>
</evidence>
<dbReference type="Pfam" id="PF07716">
    <property type="entry name" value="bZIP_2"/>
    <property type="match status" value="1"/>
</dbReference>